<dbReference type="Pfam" id="PF11023">
    <property type="entry name" value="DUF2614"/>
    <property type="match status" value="1"/>
</dbReference>
<feature type="transmembrane region" description="Helical" evidence="6">
    <location>
        <begin position="49"/>
        <end position="72"/>
    </location>
</feature>
<evidence type="ECO:0000313" key="7">
    <source>
        <dbReference type="EMBL" id="MEK8132264.1"/>
    </source>
</evidence>
<evidence type="ECO:0000256" key="5">
    <source>
        <dbReference type="SAM" id="MobiDB-lite"/>
    </source>
</evidence>
<gene>
    <name evidence="7" type="ORF">WMW72_30630</name>
</gene>
<organism evidence="7 8">
    <name type="scientific">Paenibacillus filicis</name>
    <dbReference type="NCBI Taxonomy" id="669464"/>
    <lineage>
        <taxon>Bacteria</taxon>
        <taxon>Bacillati</taxon>
        <taxon>Bacillota</taxon>
        <taxon>Bacilli</taxon>
        <taxon>Bacillales</taxon>
        <taxon>Paenibacillaceae</taxon>
        <taxon>Paenibacillus</taxon>
    </lineage>
</organism>
<proteinExistence type="predicted"/>
<evidence type="ECO:0000256" key="3">
    <source>
        <dbReference type="ARBA" id="ARBA00022989"/>
    </source>
</evidence>
<comment type="caution">
    <text evidence="7">The sequence shown here is derived from an EMBL/GenBank/DDBJ whole genome shotgun (WGS) entry which is preliminary data.</text>
</comment>
<protein>
    <submittedName>
        <fullName evidence="7">DUF2614 family zinc ribbon-containing protein</fullName>
    </submittedName>
</protein>
<keyword evidence="2 6" id="KW-0812">Transmembrane</keyword>
<keyword evidence="4 6" id="KW-0472">Membrane</keyword>
<dbReference type="NCBIfam" id="NF002796">
    <property type="entry name" value="PRK02935.1"/>
    <property type="match status" value="1"/>
</dbReference>
<evidence type="ECO:0000256" key="6">
    <source>
        <dbReference type="SAM" id="Phobius"/>
    </source>
</evidence>
<dbReference type="EMBL" id="JBBPCC010000027">
    <property type="protein sequence ID" value="MEK8132264.1"/>
    <property type="molecule type" value="Genomic_DNA"/>
</dbReference>
<sequence length="139" mass="14787">MKEVTIVRFKSSKANEFRLWGLLLTMGGMLLMILGLAGIVFEWGAVGRMIAAVGMVIGAILMLVSMGIYFAAGMMSTSAVVVVCPECAKPTKIIGKTDRCMFCKTILSVDPAHAPQEDAQHVHPAEEAKPAQEGATTSS</sequence>
<feature type="region of interest" description="Disordered" evidence="5">
    <location>
        <begin position="115"/>
        <end position="139"/>
    </location>
</feature>
<keyword evidence="8" id="KW-1185">Reference proteome</keyword>
<evidence type="ECO:0000256" key="1">
    <source>
        <dbReference type="ARBA" id="ARBA00022475"/>
    </source>
</evidence>
<dbReference type="InterPro" id="IPR020912">
    <property type="entry name" value="UPF0295"/>
</dbReference>
<keyword evidence="1" id="KW-1003">Cell membrane</keyword>
<evidence type="ECO:0000256" key="2">
    <source>
        <dbReference type="ARBA" id="ARBA00022692"/>
    </source>
</evidence>
<evidence type="ECO:0000313" key="8">
    <source>
        <dbReference type="Proteomes" id="UP001469365"/>
    </source>
</evidence>
<name>A0ABU9DTR0_9BACL</name>
<feature type="transmembrane region" description="Helical" evidence="6">
    <location>
        <begin position="20"/>
        <end position="43"/>
    </location>
</feature>
<accession>A0ABU9DTR0</accession>
<feature type="compositionally biased region" description="Basic and acidic residues" evidence="5">
    <location>
        <begin position="115"/>
        <end position="130"/>
    </location>
</feature>
<evidence type="ECO:0000256" key="4">
    <source>
        <dbReference type="ARBA" id="ARBA00023136"/>
    </source>
</evidence>
<reference evidence="7 8" key="1">
    <citation type="submission" date="2024-04" db="EMBL/GenBank/DDBJ databases">
        <title>draft genome sequnece of Paenibacillus filicis.</title>
        <authorList>
            <person name="Kim D.-U."/>
        </authorList>
    </citation>
    <scope>NUCLEOTIDE SEQUENCE [LARGE SCALE GENOMIC DNA]</scope>
    <source>
        <strain evidence="7 8">KACC14197</strain>
    </source>
</reference>
<dbReference type="Proteomes" id="UP001469365">
    <property type="component" value="Unassembled WGS sequence"/>
</dbReference>
<keyword evidence="3 6" id="KW-1133">Transmembrane helix</keyword>